<evidence type="ECO:0000313" key="2">
    <source>
        <dbReference type="EMBL" id="XBS70646.1"/>
    </source>
</evidence>
<proteinExistence type="predicted"/>
<dbReference type="PROSITE" id="PS51257">
    <property type="entry name" value="PROKAR_LIPOPROTEIN"/>
    <property type="match status" value="1"/>
</dbReference>
<organism evidence="2">
    <name type="scientific">Acerihabitans sp. KWT182</name>
    <dbReference type="NCBI Taxonomy" id="3157919"/>
    <lineage>
        <taxon>Bacteria</taxon>
        <taxon>Pseudomonadati</taxon>
        <taxon>Pseudomonadota</taxon>
        <taxon>Gammaproteobacteria</taxon>
        <taxon>Enterobacterales</taxon>
        <taxon>Pectobacteriaceae</taxon>
        <taxon>Acerihabitans</taxon>
    </lineage>
</organism>
<dbReference type="InterPro" id="IPR021242">
    <property type="entry name" value="DUF2799"/>
</dbReference>
<dbReference type="Pfam" id="PF10973">
    <property type="entry name" value="DUF2799"/>
    <property type="match status" value="1"/>
</dbReference>
<dbReference type="EMBL" id="CP157947">
    <property type="protein sequence ID" value="XBS70646.1"/>
    <property type="molecule type" value="Genomic_DNA"/>
</dbReference>
<feature type="signal peptide" evidence="1">
    <location>
        <begin position="1"/>
        <end position="21"/>
    </location>
</feature>
<reference evidence="2" key="1">
    <citation type="submission" date="2024-06" db="EMBL/GenBank/DDBJ databases">
        <authorList>
            <person name="Coelho C."/>
            <person name="Bento M."/>
            <person name="Garcia E."/>
            <person name="Camelo A."/>
            <person name="Brandao I."/>
            <person name="Espirito Santo C."/>
            <person name="Trovao J."/>
            <person name="Verissimo A."/>
            <person name="Costa J."/>
            <person name="Tiago I."/>
        </authorList>
    </citation>
    <scope>NUCLEOTIDE SEQUENCE</scope>
    <source>
        <strain evidence="2">KWT182</strain>
    </source>
</reference>
<dbReference type="NCBIfam" id="NF008518">
    <property type="entry name" value="PRK11443.1"/>
    <property type="match status" value="1"/>
</dbReference>
<accession>A0AAU7QCR2</accession>
<gene>
    <name evidence="2" type="ORF">ABK905_05675</name>
</gene>
<name>A0AAU7QCR2_9GAMM</name>
<protein>
    <submittedName>
        <fullName evidence="2">DUF2799 domain-containing protein</fullName>
    </submittedName>
</protein>
<feature type="chain" id="PRO_5043414425" evidence="1">
    <location>
        <begin position="22"/>
        <end position="119"/>
    </location>
</feature>
<evidence type="ECO:0000256" key="1">
    <source>
        <dbReference type="SAM" id="SignalP"/>
    </source>
</evidence>
<sequence length="119" mass="12991">MKTPVLGTLLFILTGCGSTSAPPPMGSGGSQWYQAGYHDALAGKIVRDNNQLAEWYGNPQVDRDAYLKGYNAGQVEICLPDKMTAIGEQGRKFPAACDLSDNAEQLRQEWQKERDKGSP</sequence>
<dbReference type="AlphaFoldDB" id="A0AAU7QCR2"/>
<keyword evidence="1" id="KW-0732">Signal</keyword>